<dbReference type="AlphaFoldDB" id="A0A3Q9BJB9"/>
<evidence type="ECO:0000313" key="9">
    <source>
        <dbReference type="Proteomes" id="UP000273326"/>
    </source>
</evidence>
<dbReference type="GO" id="GO:0000271">
    <property type="term" value="P:polysaccharide biosynthetic process"/>
    <property type="evidence" value="ECO:0007669"/>
    <property type="project" value="InterPro"/>
</dbReference>
<feature type="domain" description="GtrA/DPMS transmembrane" evidence="7">
    <location>
        <begin position="17"/>
        <end position="134"/>
    </location>
</feature>
<keyword evidence="4 6" id="KW-1133">Transmembrane helix</keyword>
<keyword evidence="5 6" id="KW-0472">Membrane</keyword>
<dbReference type="KEGG" id="jeh:EJN90_02410"/>
<evidence type="ECO:0000256" key="3">
    <source>
        <dbReference type="ARBA" id="ARBA00022692"/>
    </source>
</evidence>
<evidence type="ECO:0000259" key="7">
    <source>
        <dbReference type="Pfam" id="PF04138"/>
    </source>
</evidence>
<reference evidence="9" key="1">
    <citation type="submission" date="2018-12" db="EMBL/GenBank/DDBJ databases">
        <title>Complete genome sequencing of Jeotgalibaca sp. H21T32.</title>
        <authorList>
            <person name="Bae J.-W."/>
            <person name="Lee S.-Y."/>
        </authorList>
    </citation>
    <scope>NUCLEOTIDE SEQUENCE [LARGE SCALE GENOMIC DNA]</scope>
    <source>
        <strain evidence="9">H21T32</strain>
    </source>
</reference>
<evidence type="ECO:0000256" key="4">
    <source>
        <dbReference type="ARBA" id="ARBA00022989"/>
    </source>
</evidence>
<protein>
    <submittedName>
        <fullName evidence="8">GtrA family protein</fullName>
    </submittedName>
</protein>
<dbReference type="RefSeq" id="WP_126108705.1">
    <property type="nucleotide sequence ID" value="NZ_CP034465.1"/>
</dbReference>
<dbReference type="PANTHER" id="PTHR38459:SF5">
    <property type="entry name" value="CELL WALL TEICHOIC ACID GLYCOSYLATION PROTEIN GTCA"/>
    <property type="match status" value="1"/>
</dbReference>
<sequence length="139" mass="16475">MKQLKKFYIRNQEWIDYIIFGALTTLVNIVVFFVLETLMNIPYLIANAIAIILSILFAFYTNKKFVFKSKPATFKESFREFYLFVGFRLVSGFFDMASMWLLVDILFVETNMAKILTQFIVLVLNYLFSKLIIFKRNEV</sequence>
<dbReference type="GO" id="GO:0005886">
    <property type="term" value="C:plasma membrane"/>
    <property type="evidence" value="ECO:0007669"/>
    <property type="project" value="TreeGrafter"/>
</dbReference>
<feature type="transmembrane region" description="Helical" evidence="6">
    <location>
        <begin position="115"/>
        <end position="134"/>
    </location>
</feature>
<evidence type="ECO:0000256" key="1">
    <source>
        <dbReference type="ARBA" id="ARBA00004141"/>
    </source>
</evidence>
<comment type="subcellular location">
    <subcellularLocation>
        <location evidence="1">Membrane</location>
        <topology evidence="1">Multi-pass membrane protein</topology>
    </subcellularLocation>
</comment>
<proteinExistence type="inferred from homology"/>
<name>A0A3Q9BJB9_9LACT</name>
<evidence type="ECO:0000256" key="2">
    <source>
        <dbReference type="ARBA" id="ARBA00009399"/>
    </source>
</evidence>
<gene>
    <name evidence="8" type="ORF">EJN90_02410</name>
</gene>
<organism evidence="8 9">
    <name type="scientific">Jeotgalibaca ciconiae</name>
    <dbReference type="NCBI Taxonomy" id="2496265"/>
    <lineage>
        <taxon>Bacteria</taxon>
        <taxon>Bacillati</taxon>
        <taxon>Bacillota</taxon>
        <taxon>Bacilli</taxon>
        <taxon>Lactobacillales</taxon>
        <taxon>Carnobacteriaceae</taxon>
        <taxon>Jeotgalibaca</taxon>
    </lineage>
</organism>
<dbReference type="EMBL" id="CP034465">
    <property type="protein sequence ID" value="AZP03614.1"/>
    <property type="molecule type" value="Genomic_DNA"/>
</dbReference>
<evidence type="ECO:0000313" key="8">
    <source>
        <dbReference type="EMBL" id="AZP03614.1"/>
    </source>
</evidence>
<dbReference type="InterPro" id="IPR051401">
    <property type="entry name" value="GtrA_CellWall_Glycosyl"/>
</dbReference>
<feature type="transmembrane region" description="Helical" evidence="6">
    <location>
        <begin position="41"/>
        <end position="60"/>
    </location>
</feature>
<keyword evidence="3 6" id="KW-0812">Transmembrane</keyword>
<feature type="transmembrane region" description="Helical" evidence="6">
    <location>
        <begin position="81"/>
        <end position="103"/>
    </location>
</feature>
<feature type="transmembrane region" description="Helical" evidence="6">
    <location>
        <begin position="14"/>
        <end position="35"/>
    </location>
</feature>
<evidence type="ECO:0000256" key="6">
    <source>
        <dbReference type="SAM" id="Phobius"/>
    </source>
</evidence>
<dbReference type="Pfam" id="PF04138">
    <property type="entry name" value="GtrA_DPMS_TM"/>
    <property type="match status" value="1"/>
</dbReference>
<dbReference type="Proteomes" id="UP000273326">
    <property type="component" value="Chromosome"/>
</dbReference>
<dbReference type="PANTHER" id="PTHR38459">
    <property type="entry name" value="PROPHAGE BACTOPRENOL-LINKED GLUCOSE TRANSLOCASE HOMOLOG"/>
    <property type="match status" value="1"/>
</dbReference>
<keyword evidence="9" id="KW-1185">Reference proteome</keyword>
<dbReference type="InterPro" id="IPR007267">
    <property type="entry name" value="GtrA_DPMS_TM"/>
</dbReference>
<comment type="similarity">
    <text evidence="2">Belongs to the GtrA family.</text>
</comment>
<accession>A0A3Q9BJB9</accession>
<dbReference type="OrthoDB" id="361483at2"/>
<evidence type="ECO:0000256" key="5">
    <source>
        <dbReference type="ARBA" id="ARBA00023136"/>
    </source>
</evidence>